<protein>
    <submittedName>
        <fullName evidence="1">17863_t:CDS:1</fullName>
    </submittedName>
</protein>
<gene>
    <name evidence="1" type="ORF">FCALED_LOCUS4651</name>
</gene>
<dbReference type="Proteomes" id="UP000789570">
    <property type="component" value="Unassembled WGS sequence"/>
</dbReference>
<dbReference type="PANTHER" id="PTHR14187:SF5">
    <property type="entry name" value="HEAT SHOCK 70 KDA PROTEIN 12A"/>
    <property type="match status" value="1"/>
</dbReference>
<reference evidence="1" key="1">
    <citation type="submission" date="2021-06" db="EMBL/GenBank/DDBJ databases">
        <authorList>
            <person name="Kallberg Y."/>
            <person name="Tangrot J."/>
            <person name="Rosling A."/>
        </authorList>
    </citation>
    <scope>NUCLEOTIDE SEQUENCE</scope>
    <source>
        <strain evidence="1">UK204</strain>
    </source>
</reference>
<dbReference type="PANTHER" id="PTHR14187">
    <property type="entry name" value="ALPHA KINASE/ELONGATION FACTOR 2 KINASE"/>
    <property type="match status" value="1"/>
</dbReference>
<evidence type="ECO:0000313" key="1">
    <source>
        <dbReference type="EMBL" id="CAG8520064.1"/>
    </source>
</evidence>
<dbReference type="Gene3D" id="3.30.420.40">
    <property type="match status" value="1"/>
</dbReference>
<name>A0A9N9FA98_9GLOM</name>
<accession>A0A9N9FA98</accession>
<dbReference type="EMBL" id="CAJVPQ010000926">
    <property type="protein sequence ID" value="CAG8520064.1"/>
    <property type="molecule type" value="Genomic_DNA"/>
</dbReference>
<dbReference type="AlphaFoldDB" id="A0A9N9FA98"/>
<proteinExistence type="predicted"/>
<organism evidence="1 2">
    <name type="scientific">Funneliformis caledonium</name>
    <dbReference type="NCBI Taxonomy" id="1117310"/>
    <lineage>
        <taxon>Eukaryota</taxon>
        <taxon>Fungi</taxon>
        <taxon>Fungi incertae sedis</taxon>
        <taxon>Mucoromycota</taxon>
        <taxon>Glomeromycotina</taxon>
        <taxon>Glomeromycetes</taxon>
        <taxon>Glomerales</taxon>
        <taxon>Glomeraceae</taxon>
        <taxon>Funneliformis</taxon>
    </lineage>
</organism>
<keyword evidence="2" id="KW-1185">Reference proteome</keyword>
<dbReference type="SUPFAM" id="SSF53067">
    <property type="entry name" value="Actin-like ATPase domain"/>
    <property type="match status" value="2"/>
</dbReference>
<dbReference type="OrthoDB" id="2963168at2759"/>
<evidence type="ECO:0000313" key="2">
    <source>
        <dbReference type="Proteomes" id="UP000789570"/>
    </source>
</evidence>
<sequence>MPLSDDIRVVVAIDFGTTYSGFAFAHKANPKDIITQDYWNGREGEGLFKTPTVIKYDDSYENVESWGLSALTKKSHRSFQTSSKPLKWFKLYLLGSALTYEKPFLPDVLDYKQVITDYLEKLGEGIKSRLKMHWNDVEFDKQVVVVLTIPAEFDDDAIAIMRKCAFNAKLIPTEYSQNLKFTTEPEAAAINSMDTLKNEHKLGPGDLFMVVDCGGGTVDLTTQELLNDDELNEITVRTGDDCGSYNIDRSFIEFLGDKVGKSAMDLYEKDHYVNLQNIVQNFLGGFGMSKYLQSRIRKKFWEDDVPKISVPDLPIISIMRGAVKYGLTGKIKKRVLKWTYGTIAVRKWEPTDPLELKLPNGYIKVFEKLAERSHQVSTVEEVTRFFKPYSLSQQKMNIDMYITTLNDAKYLRDVKLFRKWEVNLTGVDDYDDDNTITFTLKFGEMEMFATAKNKAEDVQQVTFKYNLEAPLNKMSGIIRSETL</sequence>
<dbReference type="InterPro" id="IPR043129">
    <property type="entry name" value="ATPase_NBD"/>
</dbReference>
<comment type="caution">
    <text evidence="1">The sequence shown here is derived from an EMBL/GenBank/DDBJ whole genome shotgun (WGS) entry which is preliminary data.</text>
</comment>